<evidence type="ECO:0000313" key="1">
    <source>
        <dbReference type="EMBL" id="RDX67233.1"/>
    </source>
</evidence>
<dbReference type="Proteomes" id="UP000257109">
    <property type="component" value="Unassembled WGS sequence"/>
</dbReference>
<dbReference type="PANTHER" id="PTHR11439">
    <property type="entry name" value="GAG-POL-RELATED RETROTRANSPOSON"/>
    <property type="match status" value="1"/>
</dbReference>
<sequence length="227" mass="26477">MHQFRYAKDLLRKLNMQQSNPVGTSIKVGLVLEKEIDEELVDPTLYWKIVFVQHKAYLSFSVGLINIFMQEPRQSHLVAKKILRYVQETIDFGVLFPKGEEKAKPALIGYSDSYWCRDKRYIFFYGGAPISLSSTKEHVVALLSCEVEYIVTSKTICQAIWLEALMKDLQVKILGKIKLLIDNKSTINLARHPATHGKNRHIETRFHFLREQVNNEKLRIEHYRTKI</sequence>
<dbReference type="CDD" id="cd09272">
    <property type="entry name" value="RNase_HI_RT_Ty1"/>
    <property type="match status" value="1"/>
</dbReference>
<organism evidence="1 2">
    <name type="scientific">Mucuna pruriens</name>
    <name type="common">Velvet bean</name>
    <name type="synonym">Dolichos pruriens</name>
    <dbReference type="NCBI Taxonomy" id="157652"/>
    <lineage>
        <taxon>Eukaryota</taxon>
        <taxon>Viridiplantae</taxon>
        <taxon>Streptophyta</taxon>
        <taxon>Embryophyta</taxon>
        <taxon>Tracheophyta</taxon>
        <taxon>Spermatophyta</taxon>
        <taxon>Magnoliopsida</taxon>
        <taxon>eudicotyledons</taxon>
        <taxon>Gunneridae</taxon>
        <taxon>Pentapetalae</taxon>
        <taxon>rosids</taxon>
        <taxon>fabids</taxon>
        <taxon>Fabales</taxon>
        <taxon>Fabaceae</taxon>
        <taxon>Papilionoideae</taxon>
        <taxon>50 kb inversion clade</taxon>
        <taxon>NPAAA clade</taxon>
        <taxon>indigoferoid/millettioid clade</taxon>
        <taxon>Phaseoleae</taxon>
        <taxon>Mucuna</taxon>
    </lineage>
</organism>
<proteinExistence type="predicted"/>
<dbReference type="OrthoDB" id="1927598at2759"/>
<dbReference type="EMBL" id="QJKJ01013092">
    <property type="protein sequence ID" value="RDX67233.1"/>
    <property type="molecule type" value="Genomic_DNA"/>
</dbReference>
<gene>
    <name evidence="1" type="ORF">CR513_53920</name>
</gene>
<dbReference type="AlphaFoldDB" id="A0A371EME9"/>
<dbReference type="PANTHER" id="PTHR11439:SF515">
    <property type="entry name" value="GAG-POL POLYPROTEIN"/>
    <property type="match status" value="1"/>
</dbReference>
<comment type="caution">
    <text evidence="1">The sequence shown here is derived from an EMBL/GenBank/DDBJ whole genome shotgun (WGS) entry which is preliminary data.</text>
</comment>
<evidence type="ECO:0000313" key="2">
    <source>
        <dbReference type="Proteomes" id="UP000257109"/>
    </source>
</evidence>
<keyword evidence="2" id="KW-1185">Reference proteome</keyword>
<feature type="non-terminal residue" evidence="1">
    <location>
        <position position="1"/>
    </location>
</feature>
<name>A0A371EME9_MUCPR</name>
<accession>A0A371EME9</accession>
<reference evidence="1" key="1">
    <citation type="submission" date="2018-05" db="EMBL/GenBank/DDBJ databases">
        <title>Draft genome of Mucuna pruriens seed.</title>
        <authorList>
            <person name="Nnadi N.E."/>
            <person name="Vos R."/>
            <person name="Hasami M.H."/>
            <person name="Devisetty U.K."/>
            <person name="Aguiy J.C."/>
        </authorList>
    </citation>
    <scope>NUCLEOTIDE SEQUENCE [LARGE SCALE GENOMIC DNA]</scope>
    <source>
        <strain evidence="1">JCA_2017</strain>
    </source>
</reference>
<evidence type="ECO:0008006" key="3">
    <source>
        <dbReference type="Google" id="ProtNLM"/>
    </source>
</evidence>
<protein>
    <recommendedName>
        <fullName evidence="3">Copia protein</fullName>
    </recommendedName>
</protein>
<dbReference type="STRING" id="157652.A0A371EME9"/>